<dbReference type="AlphaFoldDB" id="A0A8A4TPM0"/>
<organism evidence="3 4">
    <name type="scientific">Sulfidibacter corallicola</name>
    <dbReference type="NCBI Taxonomy" id="2818388"/>
    <lineage>
        <taxon>Bacteria</taxon>
        <taxon>Pseudomonadati</taxon>
        <taxon>Acidobacteriota</taxon>
        <taxon>Holophagae</taxon>
        <taxon>Acanthopleuribacterales</taxon>
        <taxon>Acanthopleuribacteraceae</taxon>
        <taxon>Sulfidibacter</taxon>
    </lineage>
</organism>
<dbReference type="EMBL" id="CP071793">
    <property type="protein sequence ID" value="QTD51919.1"/>
    <property type="molecule type" value="Genomic_DNA"/>
</dbReference>
<accession>A0A8A4TPM0</accession>
<dbReference type="InterPro" id="IPR036388">
    <property type="entry name" value="WH-like_DNA-bd_sf"/>
</dbReference>
<evidence type="ECO:0000313" key="4">
    <source>
        <dbReference type="Proteomes" id="UP000663929"/>
    </source>
</evidence>
<dbReference type="PANTHER" id="PTHR33164">
    <property type="entry name" value="TRANSCRIPTIONAL REGULATOR, MARR FAMILY"/>
    <property type="match status" value="1"/>
</dbReference>
<evidence type="ECO:0000259" key="2">
    <source>
        <dbReference type="PROSITE" id="PS50995"/>
    </source>
</evidence>
<dbReference type="PROSITE" id="PS50995">
    <property type="entry name" value="HTH_MARR_2"/>
    <property type="match status" value="1"/>
</dbReference>
<dbReference type="KEGG" id="scor:J3U87_05555"/>
<keyword evidence="4" id="KW-1185">Reference proteome</keyword>
<feature type="compositionally biased region" description="Basic and acidic residues" evidence="1">
    <location>
        <begin position="167"/>
        <end position="178"/>
    </location>
</feature>
<feature type="domain" description="HTH marR-type" evidence="2">
    <location>
        <begin position="8"/>
        <end position="140"/>
    </location>
</feature>
<dbReference type="Gene3D" id="1.10.10.10">
    <property type="entry name" value="Winged helix-like DNA-binding domain superfamily/Winged helix DNA-binding domain"/>
    <property type="match status" value="1"/>
</dbReference>
<sequence>MNAEPERIYDLIRYVRPLYRNLARAVEDKLQGTGISVGMRAVLEILYDHGDATVPRVAQILGTGRQFIQRMVNDSMAADLVTRRPNPAHRRSWLICLTDKGRQAFEGIRAREGEKLLQVAMQIDPEELATCTRVIDTLTRAFAPDQDTSEPAKSSVPEEGVVPTGRCIDDHRDKPPRS</sequence>
<dbReference type="SMART" id="SM00347">
    <property type="entry name" value="HTH_MARR"/>
    <property type="match status" value="1"/>
</dbReference>
<name>A0A8A4TPM0_SULCO</name>
<proteinExistence type="predicted"/>
<reference evidence="3" key="1">
    <citation type="submission" date="2021-03" db="EMBL/GenBank/DDBJ databases">
        <title>Acanthopleuribacteraceae sp. M133.</title>
        <authorList>
            <person name="Wang G."/>
        </authorList>
    </citation>
    <scope>NUCLEOTIDE SEQUENCE</scope>
    <source>
        <strain evidence="3">M133</strain>
    </source>
</reference>
<dbReference type="GO" id="GO:0006950">
    <property type="term" value="P:response to stress"/>
    <property type="evidence" value="ECO:0007669"/>
    <property type="project" value="TreeGrafter"/>
</dbReference>
<dbReference type="InterPro" id="IPR036390">
    <property type="entry name" value="WH_DNA-bd_sf"/>
</dbReference>
<dbReference type="Proteomes" id="UP000663929">
    <property type="component" value="Chromosome"/>
</dbReference>
<evidence type="ECO:0000256" key="1">
    <source>
        <dbReference type="SAM" id="MobiDB-lite"/>
    </source>
</evidence>
<dbReference type="InterPro" id="IPR039422">
    <property type="entry name" value="MarR/SlyA-like"/>
</dbReference>
<dbReference type="RefSeq" id="WP_237382032.1">
    <property type="nucleotide sequence ID" value="NZ_CP071793.1"/>
</dbReference>
<dbReference type="GO" id="GO:0003700">
    <property type="term" value="F:DNA-binding transcription factor activity"/>
    <property type="evidence" value="ECO:0007669"/>
    <property type="project" value="InterPro"/>
</dbReference>
<evidence type="ECO:0000313" key="3">
    <source>
        <dbReference type="EMBL" id="QTD51919.1"/>
    </source>
</evidence>
<protein>
    <submittedName>
        <fullName evidence="3">MarR family transcriptional regulator</fullName>
    </submittedName>
</protein>
<dbReference type="PANTHER" id="PTHR33164:SF99">
    <property type="entry name" value="MARR FAMILY REGULATORY PROTEIN"/>
    <property type="match status" value="1"/>
</dbReference>
<dbReference type="SUPFAM" id="SSF46785">
    <property type="entry name" value="Winged helix' DNA-binding domain"/>
    <property type="match status" value="1"/>
</dbReference>
<feature type="region of interest" description="Disordered" evidence="1">
    <location>
        <begin position="142"/>
        <end position="178"/>
    </location>
</feature>
<dbReference type="InterPro" id="IPR000835">
    <property type="entry name" value="HTH_MarR-typ"/>
</dbReference>
<dbReference type="Pfam" id="PF12802">
    <property type="entry name" value="MarR_2"/>
    <property type="match status" value="1"/>
</dbReference>
<gene>
    <name evidence="3" type="ORF">J3U87_05555</name>
</gene>